<feature type="domain" description="SLH" evidence="8">
    <location>
        <begin position="167"/>
        <end position="226"/>
    </location>
</feature>
<evidence type="ECO:0000313" key="9">
    <source>
        <dbReference type="EMBL" id="AAS40125.1"/>
    </source>
</evidence>
<evidence type="ECO:0000259" key="7">
    <source>
        <dbReference type="PROSITE" id="PS50978"/>
    </source>
</evidence>
<dbReference type="EMBL" id="AE017194">
    <property type="protein sequence ID" value="AAS40125.1"/>
    <property type="molecule type" value="Genomic_DNA"/>
</dbReference>
<comment type="subcellular location">
    <subcellularLocation>
        <location evidence="1">Secreted</location>
        <location evidence="1">Cell wall</location>
        <topology evidence="1">Peptidoglycan-anchor</topology>
    </subcellularLocation>
</comment>
<dbReference type="HOGENOM" id="CLU_069994_0_0_9"/>
<dbReference type="InterPro" id="IPR050436">
    <property type="entry name" value="IsdA"/>
</dbReference>
<dbReference type="Gene3D" id="2.60.40.1850">
    <property type="match status" value="1"/>
</dbReference>
<dbReference type="CDD" id="cd06920">
    <property type="entry name" value="NEAT"/>
    <property type="match status" value="1"/>
</dbReference>
<dbReference type="Pfam" id="PF00395">
    <property type="entry name" value="SLH"/>
    <property type="match status" value="3"/>
</dbReference>
<dbReference type="KEGG" id="bca:BCE_1195"/>
<dbReference type="Proteomes" id="UP000002527">
    <property type="component" value="Chromosome"/>
</dbReference>
<dbReference type="SMART" id="SM00725">
    <property type="entry name" value="NEAT"/>
    <property type="match status" value="1"/>
</dbReference>
<protein>
    <submittedName>
        <fullName evidence="9">S-layer protein, putative</fullName>
    </submittedName>
</protein>
<evidence type="ECO:0000313" key="10">
    <source>
        <dbReference type="Proteomes" id="UP000002527"/>
    </source>
</evidence>
<evidence type="ECO:0000256" key="3">
    <source>
        <dbReference type="ARBA" id="ARBA00022525"/>
    </source>
</evidence>
<keyword evidence="4 6" id="KW-0732">Signal</keyword>
<keyword evidence="2" id="KW-0134">Cell wall</keyword>
<proteinExistence type="predicted"/>
<dbReference type="InterPro" id="IPR001119">
    <property type="entry name" value="SLH_dom"/>
</dbReference>
<keyword evidence="3" id="KW-0964">Secreted</keyword>
<dbReference type="SUPFAM" id="SSF158911">
    <property type="entry name" value="NEAT domain-like"/>
    <property type="match status" value="1"/>
</dbReference>
<organism evidence="9 10">
    <name type="scientific">Bacillus cereus (strain ATCC 10987 / NRS 248)</name>
    <dbReference type="NCBI Taxonomy" id="222523"/>
    <lineage>
        <taxon>Bacteria</taxon>
        <taxon>Bacillati</taxon>
        <taxon>Bacillota</taxon>
        <taxon>Bacilli</taxon>
        <taxon>Bacillales</taxon>
        <taxon>Bacillaceae</taxon>
        <taxon>Bacillus</taxon>
        <taxon>Bacillus cereus group</taxon>
    </lineage>
</organism>
<evidence type="ECO:0000256" key="4">
    <source>
        <dbReference type="ARBA" id="ARBA00022729"/>
    </source>
</evidence>
<dbReference type="InterPro" id="IPR006635">
    <property type="entry name" value="NEAT_dom"/>
</dbReference>
<name>Q73C71_BACC1</name>
<reference evidence="9 10" key="1">
    <citation type="journal article" date="2004" name="Nucleic Acids Res.">
        <title>The genome sequence of Bacillus cereus ATCC 10987 reveals metabolic adaptations and a large plasmid related to Bacillus anthracis pXO1.</title>
        <authorList>
            <person name="Rasko D.A."/>
            <person name="Ravel J."/>
            <person name="Okstad O.A."/>
            <person name="Helgason E."/>
            <person name="Cer R.Z."/>
            <person name="Jiang L."/>
            <person name="Shores K.A."/>
            <person name="Fouts D.E."/>
            <person name="Tourasse N.J."/>
            <person name="Angiuoli S.V."/>
            <person name="Kolonay J."/>
            <person name="Nelson W.C."/>
            <person name="Kolsto A.-B."/>
            <person name="Fraser C.M."/>
            <person name="Read T.D."/>
        </authorList>
    </citation>
    <scope>NUCLEOTIDE SEQUENCE [LARGE SCALE GENOMIC DNA]</scope>
    <source>
        <strain evidence="10">ATCC 10987 / NRS 248</strain>
    </source>
</reference>
<evidence type="ECO:0000256" key="2">
    <source>
        <dbReference type="ARBA" id="ARBA00022512"/>
    </source>
</evidence>
<dbReference type="AlphaFoldDB" id="Q73C71"/>
<evidence type="ECO:0000256" key="1">
    <source>
        <dbReference type="ARBA" id="ARBA00004168"/>
    </source>
</evidence>
<accession>Q73C71</accession>
<dbReference type="PROSITE" id="PS50978">
    <property type="entry name" value="NEAT"/>
    <property type="match status" value="1"/>
</dbReference>
<feature type="domain" description="SLH" evidence="8">
    <location>
        <begin position="291"/>
        <end position="345"/>
    </location>
</feature>
<evidence type="ECO:0000256" key="5">
    <source>
        <dbReference type="ARBA" id="ARBA00023088"/>
    </source>
</evidence>
<feature type="signal peptide" evidence="6">
    <location>
        <begin position="1"/>
        <end position="34"/>
    </location>
</feature>
<keyword evidence="5" id="KW-0572">Peptidoglycan-anchor</keyword>
<dbReference type="Pfam" id="PF05031">
    <property type="entry name" value="NEAT"/>
    <property type="match status" value="1"/>
</dbReference>
<sequence>MTLIMIKKKHVNAFVIAATLVVPFSGIMAPIAKAEAAVEMKANSRLTDGTYDVVFKAYKDKTNEASIASKYLKDAKVTIQGNKKIVTLTATDSNYFKEFKVENPNQLGTYQDVKVISESAANNGTKVVQFELGDFSKKYNMKLHIVIPAMQYDHHFQVQFEVDGSTIKKESKFSDVPAWAQESVQYLVDKEAVHGKPDGTFAPAENIDRSSAAKILATVLGLEIKKDAKPSFPDAQNHWATPYIAAVEKAGIVKGDERGNFNPSGLINRASMASMLVNAYKLERNENIKLPKEFADLNNHWGAKYANILIQENISIGTDNGWAPDKAVSRAEAAQFIAKADKLKK</sequence>
<dbReference type="InterPro" id="IPR037250">
    <property type="entry name" value="NEAT_dom_sf"/>
</dbReference>
<feature type="domain" description="NEAT" evidence="7">
    <location>
        <begin position="46"/>
        <end position="170"/>
    </location>
</feature>
<dbReference type="PANTHER" id="PTHR37824">
    <property type="entry name" value="IRON-REGULATED SURFACE DETERMINANT PROTEIN C"/>
    <property type="match status" value="1"/>
</dbReference>
<feature type="domain" description="SLH" evidence="8">
    <location>
        <begin position="227"/>
        <end position="290"/>
    </location>
</feature>
<evidence type="ECO:0000256" key="6">
    <source>
        <dbReference type="SAM" id="SignalP"/>
    </source>
</evidence>
<feature type="chain" id="PRO_5004284415" evidence="6">
    <location>
        <begin position="35"/>
        <end position="345"/>
    </location>
</feature>
<dbReference type="PROSITE" id="PS51272">
    <property type="entry name" value="SLH"/>
    <property type="match status" value="3"/>
</dbReference>
<dbReference type="PANTHER" id="PTHR37824:SF1">
    <property type="entry name" value="IRON-REGULATED SURFACE DETERMINANT PROTEIN C"/>
    <property type="match status" value="1"/>
</dbReference>
<gene>
    <name evidence="9" type="ordered locus">BCE_1195</name>
</gene>
<evidence type="ECO:0000259" key="8">
    <source>
        <dbReference type="PROSITE" id="PS51272"/>
    </source>
</evidence>